<dbReference type="EMBL" id="CNFT01001905">
    <property type="protein sequence ID" value="CKT74421.1"/>
    <property type="molecule type" value="Genomic_DNA"/>
</dbReference>
<dbReference type="Proteomes" id="UP000049023">
    <property type="component" value="Unassembled WGS sequence"/>
</dbReference>
<evidence type="ECO:0000313" key="2">
    <source>
        <dbReference type="EMBL" id="CKR80066.1"/>
    </source>
</evidence>
<protein>
    <submittedName>
        <fullName evidence="3">Uncharacterized protein</fullName>
    </submittedName>
</protein>
<dbReference type="EMBL" id="CHKL01000776">
    <property type="protein sequence ID" value="COX29624.1"/>
    <property type="molecule type" value="Genomic_DNA"/>
</dbReference>
<evidence type="ECO:0000313" key="6">
    <source>
        <dbReference type="EMBL" id="COX72131.1"/>
    </source>
</evidence>
<dbReference type="EMBL" id="CQQC01001717">
    <property type="protein sequence ID" value="CNW18859.1"/>
    <property type="molecule type" value="Genomic_DNA"/>
</dbReference>
<feature type="compositionally biased region" description="Basic and acidic residues" evidence="1">
    <location>
        <begin position="112"/>
        <end position="127"/>
    </location>
</feature>
<reference evidence="7 8" key="1">
    <citation type="submission" date="2015-03" db="EMBL/GenBank/DDBJ databases">
        <authorList>
            <consortium name="Pathogen Informatics"/>
        </authorList>
    </citation>
    <scope>NUCLEOTIDE SEQUENCE [LARGE SCALE GENOMIC DNA]</scope>
    <source>
        <strain evidence="3 11">Bir 185</strain>
        <strain evidence="2 10">Bir 187</strain>
        <strain evidence="4 7">D00501624</strain>
        <strain evidence="6 8">M09401471</strain>
        <strain evidence="5 9">P00601463</strain>
    </source>
</reference>
<dbReference type="AlphaFoldDB" id="A0A655AS73"/>
<evidence type="ECO:0000313" key="8">
    <source>
        <dbReference type="Proteomes" id="UP000044938"/>
    </source>
</evidence>
<evidence type="ECO:0000313" key="9">
    <source>
        <dbReference type="Proteomes" id="UP000048600"/>
    </source>
</evidence>
<evidence type="ECO:0000313" key="5">
    <source>
        <dbReference type="EMBL" id="COX29624.1"/>
    </source>
</evidence>
<evidence type="ECO:0000313" key="4">
    <source>
        <dbReference type="EMBL" id="CNW18859.1"/>
    </source>
</evidence>
<sequence>MTQRLFGCARCRCADQDHQHRDADDGANLADGAGHRRSGGVAAALGQPGQGGTAEQREGSAHPDSLQYLAGQPFTEEIGLGPDNLEIPQQAGSPDQRADADDEAVTVPVGDAAKHRRDDGGDQRGGGDGHASLQQRVTPDVVEEQHVRQQIGVEAGAGHGGQPGAGHERLDAQQRGLDHRCRVVS</sequence>
<accession>A0A655AS73</accession>
<evidence type="ECO:0000256" key="1">
    <source>
        <dbReference type="SAM" id="MobiDB-lite"/>
    </source>
</evidence>
<name>A0A655AS73_MYCTX</name>
<dbReference type="Proteomes" id="UP000050164">
    <property type="component" value="Unassembled WGS sequence"/>
</dbReference>
<gene>
    <name evidence="4" type="ORF">ERS007661_03648</name>
    <name evidence="6" type="ORF">ERS007720_04827</name>
    <name evidence="5" type="ORF">ERS007741_04145</name>
    <name evidence="3" type="ORF">ERS027659_04785</name>
    <name evidence="2" type="ORF">ERS027661_02126</name>
</gene>
<proteinExistence type="predicted"/>
<feature type="region of interest" description="Disordered" evidence="1">
    <location>
        <begin position="16"/>
        <end position="185"/>
    </location>
</feature>
<organism evidence="3 11">
    <name type="scientific">Mycobacterium tuberculosis</name>
    <dbReference type="NCBI Taxonomy" id="1773"/>
    <lineage>
        <taxon>Bacteria</taxon>
        <taxon>Bacillati</taxon>
        <taxon>Actinomycetota</taxon>
        <taxon>Actinomycetes</taxon>
        <taxon>Mycobacteriales</taxon>
        <taxon>Mycobacteriaceae</taxon>
        <taxon>Mycobacterium</taxon>
        <taxon>Mycobacterium tuberculosis complex</taxon>
    </lineage>
</organism>
<feature type="compositionally biased region" description="Basic and acidic residues" evidence="1">
    <location>
        <begin position="166"/>
        <end position="185"/>
    </location>
</feature>
<evidence type="ECO:0000313" key="10">
    <source>
        <dbReference type="Proteomes" id="UP000049023"/>
    </source>
</evidence>
<dbReference type="EMBL" id="CSAJ01001197">
    <property type="protein sequence ID" value="COX72131.1"/>
    <property type="molecule type" value="Genomic_DNA"/>
</dbReference>
<dbReference type="Proteomes" id="UP000048600">
    <property type="component" value="Unassembled WGS sequence"/>
</dbReference>
<dbReference type="Proteomes" id="UP000044938">
    <property type="component" value="Unassembled WGS sequence"/>
</dbReference>
<dbReference type="EMBL" id="CNFU01000423">
    <property type="protein sequence ID" value="CKR80066.1"/>
    <property type="molecule type" value="Genomic_DNA"/>
</dbReference>
<evidence type="ECO:0000313" key="7">
    <source>
        <dbReference type="Proteomes" id="UP000039217"/>
    </source>
</evidence>
<feature type="compositionally biased region" description="Gly residues" evidence="1">
    <location>
        <begin position="155"/>
        <end position="164"/>
    </location>
</feature>
<evidence type="ECO:0000313" key="11">
    <source>
        <dbReference type="Proteomes" id="UP000050164"/>
    </source>
</evidence>
<evidence type="ECO:0000313" key="3">
    <source>
        <dbReference type="EMBL" id="CKT74421.1"/>
    </source>
</evidence>
<dbReference type="Proteomes" id="UP000039217">
    <property type="component" value="Unassembled WGS sequence"/>
</dbReference>